<dbReference type="KEGG" id="fcy:FRACYDRAFT_244675"/>
<name>A0A1E7F2I1_9STRA</name>
<gene>
    <name evidence="2" type="ORF">FRACYDRAFT_244675</name>
</gene>
<keyword evidence="3" id="KW-1185">Reference proteome</keyword>
<dbReference type="EMBL" id="KV784365">
    <property type="protein sequence ID" value="OEU12408.1"/>
    <property type="molecule type" value="Genomic_DNA"/>
</dbReference>
<keyword evidence="1" id="KW-1133">Transmembrane helix</keyword>
<dbReference type="InParanoid" id="A0A1E7F2I1"/>
<reference evidence="2 3" key="1">
    <citation type="submission" date="2016-09" db="EMBL/GenBank/DDBJ databases">
        <title>Extensive genetic diversity and differential bi-allelic expression allows diatom success in the polar Southern Ocean.</title>
        <authorList>
            <consortium name="DOE Joint Genome Institute"/>
            <person name="Mock T."/>
            <person name="Otillar R.P."/>
            <person name="Strauss J."/>
            <person name="Dupont C."/>
            <person name="Frickenhaus S."/>
            <person name="Maumus F."/>
            <person name="Mcmullan M."/>
            <person name="Sanges R."/>
            <person name="Schmutz J."/>
            <person name="Toseland A."/>
            <person name="Valas R."/>
            <person name="Veluchamy A."/>
            <person name="Ward B.J."/>
            <person name="Allen A."/>
            <person name="Barry K."/>
            <person name="Falciatore A."/>
            <person name="Ferrante M."/>
            <person name="Fortunato A.E."/>
            <person name="Gloeckner G."/>
            <person name="Gruber A."/>
            <person name="Hipkin R."/>
            <person name="Janech M."/>
            <person name="Kroth P."/>
            <person name="Leese F."/>
            <person name="Lindquist E."/>
            <person name="Lyon B.R."/>
            <person name="Martin J."/>
            <person name="Mayer C."/>
            <person name="Parker M."/>
            <person name="Quesneville H."/>
            <person name="Raymond J."/>
            <person name="Uhlig C."/>
            <person name="Valentin K.U."/>
            <person name="Worden A.Z."/>
            <person name="Armbrust E.V."/>
            <person name="Bowler C."/>
            <person name="Green B."/>
            <person name="Moulton V."/>
            <person name="Van Oosterhout C."/>
            <person name="Grigoriev I."/>
        </authorList>
    </citation>
    <scope>NUCLEOTIDE SEQUENCE [LARGE SCALE GENOMIC DNA]</scope>
    <source>
        <strain evidence="2 3">CCMP1102</strain>
    </source>
</reference>
<evidence type="ECO:0008006" key="4">
    <source>
        <dbReference type="Google" id="ProtNLM"/>
    </source>
</evidence>
<keyword evidence="1" id="KW-0472">Membrane</keyword>
<accession>A0A1E7F2I1</accession>
<sequence>MKIRTNLFIAEKGGLTFTSFLLLLGFPLLLSGQLLWGGFSIVLALAIGASELFTNESDKLEIRFNILTPEALITELEQLPKIEINDEEKRIEYYVEGLSALGRKYNNSNRSDRKDDKLSLLYQQISYTTIRLYPENDQIVAGSISLLALIAGNKSVRRRFKYQKEDYGLDKPIIVLKKALIRAKKEKDETKEELLAEILRKGCLFLGAACNNDEGGLHLSSIIVSEGGLELILETGNWFRLHEDVSNWVLWAIFTLCYDQIFIKLRLIKAQGIQTICTLIENNRTSLECNRHGIALLFDLLRENQSTEGIEWDPWEVRKIALSSGLHKIVLSAMDEFNDSVDIMMMGQEMLIGTGFRGNIPIHQPI</sequence>
<keyword evidence="1" id="KW-0812">Transmembrane</keyword>
<proteinExistence type="predicted"/>
<dbReference type="Proteomes" id="UP000095751">
    <property type="component" value="Unassembled WGS sequence"/>
</dbReference>
<organism evidence="2 3">
    <name type="scientific">Fragilariopsis cylindrus CCMP1102</name>
    <dbReference type="NCBI Taxonomy" id="635003"/>
    <lineage>
        <taxon>Eukaryota</taxon>
        <taxon>Sar</taxon>
        <taxon>Stramenopiles</taxon>
        <taxon>Ochrophyta</taxon>
        <taxon>Bacillariophyta</taxon>
        <taxon>Bacillariophyceae</taxon>
        <taxon>Bacillariophycidae</taxon>
        <taxon>Bacillariales</taxon>
        <taxon>Bacillariaceae</taxon>
        <taxon>Fragilariopsis</taxon>
    </lineage>
</organism>
<dbReference type="OrthoDB" id="41777at2759"/>
<evidence type="ECO:0000313" key="2">
    <source>
        <dbReference type="EMBL" id="OEU12408.1"/>
    </source>
</evidence>
<evidence type="ECO:0000313" key="3">
    <source>
        <dbReference type="Proteomes" id="UP000095751"/>
    </source>
</evidence>
<feature type="transmembrane region" description="Helical" evidence="1">
    <location>
        <begin position="7"/>
        <end position="28"/>
    </location>
</feature>
<dbReference type="AlphaFoldDB" id="A0A1E7F2I1"/>
<evidence type="ECO:0000256" key="1">
    <source>
        <dbReference type="SAM" id="Phobius"/>
    </source>
</evidence>
<protein>
    <recommendedName>
        <fullName evidence="4">ARM repeat-containing protein</fullName>
    </recommendedName>
</protein>